<proteinExistence type="predicted"/>
<organism evidence="7 8">
    <name type="scientific">Candidatus Bealeia paramacronuclearis</name>
    <dbReference type="NCBI Taxonomy" id="1921001"/>
    <lineage>
        <taxon>Bacteria</taxon>
        <taxon>Pseudomonadati</taxon>
        <taxon>Pseudomonadota</taxon>
        <taxon>Alphaproteobacteria</taxon>
        <taxon>Holosporales</taxon>
        <taxon>Holosporaceae</taxon>
        <taxon>Candidatus Bealeia</taxon>
    </lineage>
</organism>
<dbReference type="PANTHER" id="PTHR12219">
    <property type="entry name" value="NADH-UBIQUINONE OXIDOREDUCTASE"/>
    <property type="match status" value="1"/>
</dbReference>
<evidence type="ECO:0000256" key="2">
    <source>
        <dbReference type="ARBA" id="ARBA00022448"/>
    </source>
</evidence>
<reference evidence="7 8" key="1">
    <citation type="journal article" date="2024" name="Environ. Microbiol.">
        <title>Novel evolutionary insights on the interactions of the Holosporales (Alphaproteobacteria) with eukaryotic hosts from comparative genomics.</title>
        <authorList>
            <person name="Giovannini M."/>
            <person name="Petroni G."/>
            <person name="Castelli M."/>
        </authorList>
    </citation>
    <scope>NUCLEOTIDE SEQUENCE [LARGE SCALE GENOMIC DNA]</scope>
    <source>
        <strain evidence="7 8">US_Bl 15I1</strain>
    </source>
</reference>
<evidence type="ECO:0000256" key="5">
    <source>
        <dbReference type="ARBA" id="ARBA00022982"/>
    </source>
</evidence>
<accession>A0ABZ2C6K8</accession>
<dbReference type="Gene3D" id="3.30.160.190">
    <property type="entry name" value="atu1810 like domain"/>
    <property type="match status" value="1"/>
</dbReference>
<gene>
    <name evidence="7" type="ORF">Bealeia1_01524</name>
</gene>
<keyword evidence="8" id="KW-1185">Reference proteome</keyword>
<keyword evidence="5" id="KW-0249">Electron transport</keyword>
<dbReference type="RefSeq" id="WP_331256095.1">
    <property type="nucleotide sequence ID" value="NZ_CP133270.1"/>
</dbReference>
<evidence type="ECO:0000256" key="3">
    <source>
        <dbReference type="ARBA" id="ARBA00022660"/>
    </source>
</evidence>
<dbReference type="InterPro" id="IPR038532">
    <property type="entry name" value="NDUFS4-like_sf"/>
</dbReference>
<comment type="subcellular location">
    <subcellularLocation>
        <location evidence="1">Membrane</location>
    </subcellularLocation>
</comment>
<keyword evidence="6" id="KW-0472">Membrane</keyword>
<evidence type="ECO:0000256" key="6">
    <source>
        <dbReference type="ARBA" id="ARBA00023136"/>
    </source>
</evidence>
<dbReference type="PANTHER" id="PTHR12219:SF8">
    <property type="entry name" value="NADH DEHYDROGENASE [UBIQUINONE] IRON-SULFUR PROTEIN 4, MITOCHONDRIAL"/>
    <property type="match status" value="1"/>
</dbReference>
<keyword evidence="4" id="KW-0809">Transit peptide</keyword>
<evidence type="ECO:0000313" key="8">
    <source>
        <dbReference type="Proteomes" id="UP001330434"/>
    </source>
</evidence>
<dbReference type="EMBL" id="CP133270">
    <property type="protein sequence ID" value="WVX67325.1"/>
    <property type="molecule type" value="Genomic_DNA"/>
</dbReference>
<keyword evidence="3" id="KW-0679">Respiratory chain</keyword>
<keyword evidence="2" id="KW-0813">Transport</keyword>
<evidence type="ECO:0000313" key="7">
    <source>
        <dbReference type="EMBL" id="WVX67325.1"/>
    </source>
</evidence>
<evidence type="ECO:0000256" key="4">
    <source>
        <dbReference type="ARBA" id="ARBA00022946"/>
    </source>
</evidence>
<dbReference type="Proteomes" id="UP001330434">
    <property type="component" value="Chromosome"/>
</dbReference>
<sequence>MRIYKPAKSATQSGMAKTVAWIAEFESSDPLKSENLMGWVSGKDTHKQLRLEFKTLEDAIYFAKSKGLKYTISNPTEKVMRPKSYALNFTCARIRGS</sequence>
<dbReference type="InterPro" id="IPR006885">
    <property type="entry name" value="NADH_UbQ_FeS_4_mit-like"/>
</dbReference>
<evidence type="ECO:0000256" key="1">
    <source>
        <dbReference type="ARBA" id="ARBA00004370"/>
    </source>
</evidence>
<dbReference type="Pfam" id="PF04800">
    <property type="entry name" value="NDUS4"/>
    <property type="match status" value="1"/>
</dbReference>
<name>A0ABZ2C6K8_9PROT</name>
<protein>
    <submittedName>
        <fullName evidence="7">ETC complex I subunit</fullName>
    </submittedName>
</protein>